<reference evidence="2" key="1">
    <citation type="journal article" date="2020" name="Fungal Divers.">
        <title>Resolving the Mortierellaceae phylogeny through synthesis of multi-gene phylogenetics and phylogenomics.</title>
        <authorList>
            <person name="Vandepol N."/>
            <person name="Liber J."/>
            <person name="Desiro A."/>
            <person name="Na H."/>
            <person name="Kennedy M."/>
            <person name="Barry K."/>
            <person name="Grigoriev I.V."/>
            <person name="Miller A.N."/>
            <person name="O'Donnell K."/>
            <person name="Stajich J.E."/>
            <person name="Bonito G."/>
        </authorList>
    </citation>
    <scope>NUCLEOTIDE SEQUENCE</scope>
    <source>
        <strain evidence="2">REB-010B</strain>
    </source>
</reference>
<accession>A0A9P6UVA0</accession>
<dbReference type="Proteomes" id="UP000738325">
    <property type="component" value="Unassembled WGS sequence"/>
</dbReference>
<sequence length="235" mass="26038">MPPPPRTRARGKKLPPGAGATAAAKKAQANANAVLDANAVEKAPHVLNDTDAEGTVSLEVDQETTDAKAWIKENVEQEVARIRATGTSIEPLKVKNFGIVVDLSRKKATAINRIEVDTTFDFKKIQQIMVSPAIAYPHKENFEYVNVLLFTDSTETTPMLVPYLFDTKFRTQEPLEDDQQDRLSSGSSIPSAAAAADSSVDQRPWINVKNNLTEWLLVNAQHMRARHHIDEFHDI</sequence>
<evidence type="ECO:0000256" key="1">
    <source>
        <dbReference type="SAM" id="MobiDB-lite"/>
    </source>
</evidence>
<evidence type="ECO:0000313" key="2">
    <source>
        <dbReference type="EMBL" id="KAG0320861.1"/>
    </source>
</evidence>
<dbReference type="OrthoDB" id="5596992at2759"/>
<keyword evidence="3" id="KW-1185">Reference proteome</keyword>
<dbReference type="AlphaFoldDB" id="A0A9P6UVA0"/>
<organism evidence="2 3">
    <name type="scientific">Dissophora globulifera</name>
    <dbReference type="NCBI Taxonomy" id="979702"/>
    <lineage>
        <taxon>Eukaryota</taxon>
        <taxon>Fungi</taxon>
        <taxon>Fungi incertae sedis</taxon>
        <taxon>Mucoromycota</taxon>
        <taxon>Mortierellomycotina</taxon>
        <taxon>Mortierellomycetes</taxon>
        <taxon>Mortierellales</taxon>
        <taxon>Mortierellaceae</taxon>
        <taxon>Dissophora</taxon>
    </lineage>
</organism>
<feature type="region of interest" description="Disordered" evidence="1">
    <location>
        <begin position="175"/>
        <end position="196"/>
    </location>
</feature>
<proteinExistence type="predicted"/>
<evidence type="ECO:0000313" key="3">
    <source>
        <dbReference type="Proteomes" id="UP000738325"/>
    </source>
</evidence>
<protein>
    <submittedName>
        <fullName evidence="2">Uncharacterized protein</fullName>
    </submittedName>
</protein>
<feature type="region of interest" description="Disordered" evidence="1">
    <location>
        <begin position="1"/>
        <end position="25"/>
    </location>
</feature>
<name>A0A9P6UVA0_9FUNG</name>
<dbReference type="EMBL" id="JAAAIP010000266">
    <property type="protein sequence ID" value="KAG0320861.1"/>
    <property type="molecule type" value="Genomic_DNA"/>
</dbReference>
<comment type="caution">
    <text evidence="2">The sequence shown here is derived from an EMBL/GenBank/DDBJ whole genome shotgun (WGS) entry which is preliminary data.</text>
</comment>
<gene>
    <name evidence="2" type="ORF">BGZ99_004278</name>
</gene>
<feature type="compositionally biased region" description="Low complexity" evidence="1">
    <location>
        <begin position="184"/>
        <end position="196"/>
    </location>
</feature>